<dbReference type="STRING" id="572036.SAMN05661099_2632"/>
<dbReference type="EMBL" id="FUYR01000002">
    <property type="protein sequence ID" value="SKB75549.1"/>
    <property type="molecule type" value="Genomic_DNA"/>
</dbReference>
<reference evidence="3" key="1">
    <citation type="submission" date="2017-02" db="EMBL/GenBank/DDBJ databases">
        <authorList>
            <person name="Varghese N."/>
            <person name="Submissions S."/>
        </authorList>
    </citation>
    <scope>NUCLEOTIDE SEQUENCE [LARGE SCALE GENOMIC DNA]</scope>
    <source>
        <strain evidence="3">DSM 22385</strain>
    </source>
</reference>
<name>A0A1T5DV88_9SPHI</name>
<protein>
    <recommendedName>
        <fullName evidence="4">DUF3127 domain-containing protein</fullName>
    </recommendedName>
</protein>
<dbReference type="Proteomes" id="UP000189981">
    <property type="component" value="Unassembled WGS sequence"/>
</dbReference>
<dbReference type="AlphaFoldDB" id="A0A1T5DV88"/>
<evidence type="ECO:0000313" key="3">
    <source>
        <dbReference type="Proteomes" id="UP000189981"/>
    </source>
</evidence>
<gene>
    <name evidence="2" type="ORF">SAMN05661099_2632</name>
</gene>
<feature type="region of interest" description="Disordered" evidence="1">
    <location>
        <begin position="94"/>
        <end position="121"/>
    </location>
</feature>
<proteinExistence type="predicted"/>
<dbReference type="OrthoDB" id="598142at2"/>
<sequence>MDIKGKVHEISQVITVSDKFKKRELILEYAENPTYPEYVKFEAVQDKVNLFDNVKVGDQVELFFNLRGRPWTDKTGKTSYFNTLSVWRLNPLGAETSSSSAPEYAPPVDITSAPDDDDLPF</sequence>
<organism evidence="2 3">
    <name type="scientific">Daejeonella lutea</name>
    <dbReference type="NCBI Taxonomy" id="572036"/>
    <lineage>
        <taxon>Bacteria</taxon>
        <taxon>Pseudomonadati</taxon>
        <taxon>Bacteroidota</taxon>
        <taxon>Sphingobacteriia</taxon>
        <taxon>Sphingobacteriales</taxon>
        <taxon>Sphingobacteriaceae</taxon>
        <taxon>Daejeonella</taxon>
    </lineage>
</organism>
<evidence type="ECO:0000313" key="2">
    <source>
        <dbReference type="EMBL" id="SKB75549.1"/>
    </source>
</evidence>
<dbReference type="RefSeq" id="WP_079703119.1">
    <property type="nucleotide sequence ID" value="NZ_FUYR01000002.1"/>
</dbReference>
<dbReference type="Pfam" id="PF11325">
    <property type="entry name" value="DUF3127"/>
    <property type="match status" value="1"/>
</dbReference>
<dbReference type="InterPro" id="IPR021474">
    <property type="entry name" value="DUF3127"/>
</dbReference>
<dbReference type="InterPro" id="IPR012340">
    <property type="entry name" value="NA-bd_OB-fold"/>
</dbReference>
<dbReference type="SUPFAM" id="SSF50249">
    <property type="entry name" value="Nucleic acid-binding proteins"/>
    <property type="match status" value="1"/>
</dbReference>
<keyword evidence="3" id="KW-1185">Reference proteome</keyword>
<accession>A0A1T5DV88</accession>
<evidence type="ECO:0000256" key="1">
    <source>
        <dbReference type="SAM" id="MobiDB-lite"/>
    </source>
</evidence>
<evidence type="ECO:0008006" key="4">
    <source>
        <dbReference type="Google" id="ProtNLM"/>
    </source>
</evidence>